<dbReference type="EMBL" id="OZ037948">
    <property type="protein sequence ID" value="CAL1710189.1"/>
    <property type="molecule type" value="Genomic_DNA"/>
</dbReference>
<feature type="domain" description="Arrestin-like N-terminal" evidence="2">
    <location>
        <begin position="69"/>
        <end position="211"/>
    </location>
</feature>
<dbReference type="Gene3D" id="2.60.40.640">
    <property type="match status" value="1"/>
</dbReference>
<feature type="compositionally biased region" description="Polar residues" evidence="1">
    <location>
        <begin position="18"/>
        <end position="33"/>
    </location>
</feature>
<sequence>MESSRRTIPLPPAYGQFLGQSSNRRQTSHSGSVRSRRTEHSYTLTSSKNVPWVKLAVISRALSPSHLPSFFEGEDVTGSLSLMLDREESIKSISVSIIGQMTTSATDVYSFLLISQDLWTKAMGDPSPTAQSSSSKFSGKLRGDYSWPFSFTIPAHVTLANQSGTQETWRIPPSFSERLTRVHIQYQLICHLRRGKFRIDSKIGTVFAFIPIIKPTPFSDVRKLAYVNNSTLPGPDLDPIGWERLPTFRLRGQIFKARAVETRYTLWLAKPLAYTRGSVLPCTVHIECSDVQALDLLASPEAMDIRLRRHISMGLADVSSISARAPAYGIEFEETTEEIKSAVWWPTRHGTTYRALDGEIHLPRELKPSCCIGRFRLSYTIDVYPLKAVAFIPDSEDARPLASQVVDMVTAYAPGPRPRVYCPSPPSYDDASSILPPS</sequence>
<proteinExistence type="predicted"/>
<organism evidence="3 4">
    <name type="scientific">Somion occarium</name>
    <dbReference type="NCBI Taxonomy" id="3059160"/>
    <lineage>
        <taxon>Eukaryota</taxon>
        <taxon>Fungi</taxon>
        <taxon>Dikarya</taxon>
        <taxon>Basidiomycota</taxon>
        <taxon>Agaricomycotina</taxon>
        <taxon>Agaricomycetes</taxon>
        <taxon>Polyporales</taxon>
        <taxon>Cerrenaceae</taxon>
        <taxon>Somion</taxon>
    </lineage>
</organism>
<evidence type="ECO:0000313" key="3">
    <source>
        <dbReference type="EMBL" id="CAL1710189.1"/>
    </source>
</evidence>
<dbReference type="InterPro" id="IPR014756">
    <property type="entry name" value="Ig_E-set"/>
</dbReference>
<name>A0ABP1DT81_9APHY</name>
<gene>
    <name evidence="3" type="ORF">GFSPODELE1_LOCUS7704</name>
</gene>
<evidence type="ECO:0000259" key="2">
    <source>
        <dbReference type="Pfam" id="PF00339"/>
    </source>
</evidence>
<accession>A0ABP1DT81</accession>
<feature type="region of interest" description="Disordered" evidence="1">
    <location>
        <begin position="1"/>
        <end position="42"/>
    </location>
</feature>
<dbReference type="Pfam" id="PF00339">
    <property type="entry name" value="Arrestin_N"/>
    <property type="match status" value="1"/>
</dbReference>
<reference evidence="4" key="1">
    <citation type="submission" date="2024-04" db="EMBL/GenBank/DDBJ databases">
        <authorList>
            <person name="Shaw F."/>
            <person name="Minotto A."/>
        </authorList>
    </citation>
    <scope>NUCLEOTIDE SEQUENCE [LARGE SCALE GENOMIC DNA]</scope>
</reference>
<feature type="region of interest" description="Disordered" evidence="1">
    <location>
        <begin position="414"/>
        <end position="438"/>
    </location>
</feature>
<dbReference type="SUPFAM" id="SSF81296">
    <property type="entry name" value="E set domains"/>
    <property type="match status" value="1"/>
</dbReference>
<evidence type="ECO:0000313" key="4">
    <source>
        <dbReference type="Proteomes" id="UP001497453"/>
    </source>
</evidence>
<dbReference type="InterPro" id="IPR014752">
    <property type="entry name" value="Arrestin-like_C"/>
</dbReference>
<dbReference type="InterPro" id="IPR011021">
    <property type="entry name" value="Arrestin-like_N"/>
</dbReference>
<evidence type="ECO:0000256" key="1">
    <source>
        <dbReference type="SAM" id="MobiDB-lite"/>
    </source>
</evidence>
<keyword evidence="4" id="KW-1185">Reference proteome</keyword>
<dbReference type="Proteomes" id="UP001497453">
    <property type="component" value="Chromosome 5"/>
</dbReference>
<protein>
    <recommendedName>
        <fullName evidence="2">Arrestin-like N-terminal domain-containing protein</fullName>
    </recommendedName>
</protein>